<dbReference type="Proteomes" id="UP000549913">
    <property type="component" value="Unassembled WGS sequence"/>
</dbReference>
<accession>A0A852STW5</accession>
<protein>
    <submittedName>
        <fullName evidence="2">Uncharacterized protein</fullName>
    </submittedName>
</protein>
<evidence type="ECO:0000313" key="3">
    <source>
        <dbReference type="Proteomes" id="UP000549913"/>
    </source>
</evidence>
<organism evidence="2 3">
    <name type="scientific">Herbiconiux flava</name>
    <dbReference type="NCBI Taxonomy" id="881268"/>
    <lineage>
        <taxon>Bacteria</taxon>
        <taxon>Bacillati</taxon>
        <taxon>Actinomycetota</taxon>
        <taxon>Actinomycetes</taxon>
        <taxon>Micrococcales</taxon>
        <taxon>Microbacteriaceae</taxon>
        <taxon>Herbiconiux</taxon>
    </lineage>
</organism>
<dbReference type="RefSeq" id="WP_179548912.1">
    <property type="nucleotide sequence ID" value="NZ_BSEW01000002.1"/>
</dbReference>
<gene>
    <name evidence="2" type="ORF">BJ984_003252</name>
</gene>
<comment type="caution">
    <text evidence="2">The sequence shown here is derived from an EMBL/GenBank/DDBJ whole genome shotgun (WGS) entry which is preliminary data.</text>
</comment>
<sequence length="98" mass="10716">MPDALRRPMFDPALADVAVVVRVDGRWRLDVLHLTGDVLASTPLHVDGAIQPRVLALVTNLLARWNITASPSWDGHHGTWSTLLTPAPSPDRLRTPAL</sequence>
<proteinExistence type="predicted"/>
<keyword evidence="3" id="KW-1185">Reference proteome</keyword>
<name>A0A852STW5_9MICO</name>
<dbReference type="EMBL" id="JACCBM010000001">
    <property type="protein sequence ID" value="NYD72094.1"/>
    <property type="molecule type" value="Genomic_DNA"/>
</dbReference>
<reference evidence="2 3" key="1">
    <citation type="submission" date="2020-07" db="EMBL/GenBank/DDBJ databases">
        <title>Sequencing the genomes of 1000 actinobacteria strains.</title>
        <authorList>
            <person name="Klenk H.-P."/>
        </authorList>
    </citation>
    <scope>NUCLEOTIDE SEQUENCE [LARGE SCALE GENOMIC DNA]</scope>
    <source>
        <strain evidence="2 3">DSM 26474</strain>
    </source>
</reference>
<evidence type="ECO:0000313" key="2">
    <source>
        <dbReference type="EMBL" id="NYD72094.1"/>
    </source>
</evidence>
<dbReference type="AlphaFoldDB" id="A0A852STW5"/>
<feature type="region of interest" description="Disordered" evidence="1">
    <location>
        <begin position="75"/>
        <end position="98"/>
    </location>
</feature>
<evidence type="ECO:0000256" key="1">
    <source>
        <dbReference type="SAM" id="MobiDB-lite"/>
    </source>
</evidence>